<dbReference type="SUPFAM" id="SSF46689">
    <property type="entry name" value="Homeodomain-like"/>
    <property type="match status" value="1"/>
</dbReference>
<evidence type="ECO:0000259" key="3">
    <source>
        <dbReference type="PROSITE" id="PS50977"/>
    </source>
</evidence>
<dbReference type="InterPro" id="IPR001647">
    <property type="entry name" value="HTH_TetR"/>
</dbReference>
<sequence length="186" mass="21287">MSAREQKQQQIIQVTHQILVRDGMGKLSMRRVAGDANMSLSNLQYYYKDLDTLLIAVIIDYFAWYTNEVAENLTKTLENQSNFESFLRAILNDHLVPGGKTERCSMFREIWSLATRNPTIESTVKEHYKSYVQQTVQLISQFTPKPDATAAILLPYVEGYSIMGDSLTLNKSEVIDLLVKFVINLK</sequence>
<reference evidence="4" key="1">
    <citation type="submission" date="2022-09" db="EMBL/GenBank/DDBJ databases">
        <title>Comparative genomics and taxonomic characterization of three novel marine species of genus Reichenbachiella exhibiting antioxidant and polysaccharide degradation activities.</title>
        <authorList>
            <person name="Muhammad N."/>
            <person name="Lee Y.-J."/>
            <person name="Ko J."/>
            <person name="Kim S.-G."/>
        </authorList>
    </citation>
    <scope>NUCLEOTIDE SEQUENCE</scope>
    <source>
        <strain evidence="4">BKB1-1</strain>
    </source>
</reference>
<keyword evidence="5" id="KW-1185">Reference proteome</keyword>
<dbReference type="InterPro" id="IPR036271">
    <property type="entry name" value="Tet_transcr_reg_TetR-rel_C_sf"/>
</dbReference>
<evidence type="ECO:0000256" key="1">
    <source>
        <dbReference type="ARBA" id="ARBA00023125"/>
    </source>
</evidence>
<proteinExistence type="predicted"/>
<gene>
    <name evidence="4" type="ORF">N6H18_15880</name>
</gene>
<name>A0ABY6CMW8_9BACT</name>
<feature type="DNA-binding region" description="H-T-H motif" evidence="2">
    <location>
        <begin position="28"/>
        <end position="47"/>
    </location>
</feature>
<dbReference type="InterPro" id="IPR009057">
    <property type="entry name" value="Homeodomain-like_sf"/>
</dbReference>
<protein>
    <recommendedName>
        <fullName evidence="3">HTH tetR-type domain-containing protein</fullName>
    </recommendedName>
</protein>
<accession>A0ABY6CMW8</accession>
<evidence type="ECO:0000256" key="2">
    <source>
        <dbReference type="PROSITE-ProRule" id="PRU00335"/>
    </source>
</evidence>
<feature type="domain" description="HTH tetR-type" evidence="3">
    <location>
        <begin position="5"/>
        <end position="65"/>
    </location>
</feature>
<dbReference type="Proteomes" id="UP001065174">
    <property type="component" value="Chromosome"/>
</dbReference>
<evidence type="ECO:0000313" key="4">
    <source>
        <dbReference type="EMBL" id="UXP31827.1"/>
    </source>
</evidence>
<keyword evidence="1 2" id="KW-0238">DNA-binding</keyword>
<dbReference type="RefSeq" id="WP_262309266.1">
    <property type="nucleotide sequence ID" value="NZ_CP106679.1"/>
</dbReference>
<dbReference type="Gene3D" id="1.10.357.10">
    <property type="entry name" value="Tetracycline Repressor, domain 2"/>
    <property type="match status" value="1"/>
</dbReference>
<organism evidence="4 5">
    <name type="scientific">Reichenbachiella agarivorans</name>
    <dbReference type="NCBI Taxonomy" id="2979464"/>
    <lineage>
        <taxon>Bacteria</taxon>
        <taxon>Pseudomonadati</taxon>
        <taxon>Bacteroidota</taxon>
        <taxon>Cytophagia</taxon>
        <taxon>Cytophagales</taxon>
        <taxon>Reichenbachiellaceae</taxon>
        <taxon>Reichenbachiella</taxon>
    </lineage>
</organism>
<evidence type="ECO:0000313" key="5">
    <source>
        <dbReference type="Proteomes" id="UP001065174"/>
    </source>
</evidence>
<dbReference type="EMBL" id="CP106679">
    <property type="protein sequence ID" value="UXP31827.1"/>
    <property type="molecule type" value="Genomic_DNA"/>
</dbReference>
<dbReference type="PROSITE" id="PS50977">
    <property type="entry name" value="HTH_TETR_2"/>
    <property type="match status" value="1"/>
</dbReference>
<dbReference type="SUPFAM" id="SSF48498">
    <property type="entry name" value="Tetracyclin repressor-like, C-terminal domain"/>
    <property type="match status" value="1"/>
</dbReference>